<comment type="caution">
    <text evidence="11">The sequence shown here is derived from an EMBL/GenBank/DDBJ whole genome shotgun (WGS) entry which is preliminary data.</text>
</comment>
<dbReference type="Gene3D" id="3.30.300.20">
    <property type="match status" value="1"/>
</dbReference>
<dbReference type="HAMAP" id="MF_01309_B">
    <property type="entry name" value="Ribosomal_uS3_B"/>
    <property type="match status" value="1"/>
</dbReference>
<organism evidence="11 12">
    <name type="scientific">Candidatus Gottesmanbacteria bacterium RBG_16_52_11</name>
    <dbReference type="NCBI Taxonomy" id="1798374"/>
    <lineage>
        <taxon>Bacteria</taxon>
        <taxon>Candidatus Gottesmaniibacteriota</taxon>
    </lineage>
</organism>
<keyword evidence="3 8" id="KW-0694">RNA-binding</keyword>
<evidence type="ECO:0000256" key="6">
    <source>
        <dbReference type="ARBA" id="ARBA00024998"/>
    </source>
</evidence>
<dbReference type="NCBIfam" id="TIGR01009">
    <property type="entry name" value="rpsC_bact"/>
    <property type="match status" value="1"/>
</dbReference>
<dbReference type="InterPro" id="IPR009019">
    <property type="entry name" value="KH_sf_prok-type"/>
</dbReference>
<keyword evidence="2 8" id="KW-0699">rRNA-binding</keyword>
<dbReference type="InterPro" id="IPR001351">
    <property type="entry name" value="Ribosomal_uS3_C"/>
</dbReference>
<evidence type="ECO:0000256" key="4">
    <source>
        <dbReference type="ARBA" id="ARBA00022980"/>
    </source>
</evidence>
<dbReference type="Pfam" id="PF07650">
    <property type="entry name" value="KH_2"/>
    <property type="match status" value="1"/>
</dbReference>
<dbReference type="Proteomes" id="UP000178448">
    <property type="component" value="Unassembled WGS sequence"/>
</dbReference>
<dbReference type="AlphaFoldDB" id="A0A1F5YXY4"/>
<feature type="domain" description="KH type-2" evidence="10">
    <location>
        <begin position="39"/>
        <end position="123"/>
    </location>
</feature>
<keyword evidence="4 8" id="KW-0689">Ribosomal protein</keyword>
<dbReference type="InterPro" id="IPR018280">
    <property type="entry name" value="Ribosomal_uS3_CS"/>
</dbReference>
<evidence type="ECO:0000256" key="7">
    <source>
        <dbReference type="ARBA" id="ARBA00035257"/>
    </source>
</evidence>
<dbReference type="GO" id="GO:0006412">
    <property type="term" value="P:translation"/>
    <property type="evidence" value="ECO:0007669"/>
    <property type="project" value="UniProtKB-UniRule"/>
</dbReference>
<dbReference type="Gene3D" id="3.30.1140.32">
    <property type="entry name" value="Ribosomal protein S3, C-terminal domain"/>
    <property type="match status" value="1"/>
</dbReference>
<evidence type="ECO:0000256" key="1">
    <source>
        <dbReference type="ARBA" id="ARBA00010761"/>
    </source>
</evidence>
<dbReference type="PROSITE" id="PS00548">
    <property type="entry name" value="RIBOSOMAL_S3"/>
    <property type="match status" value="1"/>
</dbReference>
<comment type="function">
    <text evidence="6 8">Binds the lower part of the 30S subunit head. Binds mRNA in the 70S ribosome, positioning it for translation.</text>
</comment>
<dbReference type="STRING" id="1798374.A2Z33_06935"/>
<dbReference type="GO" id="GO:0022627">
    <property type="term" value="C:cytosolic small ribosomal subunit"/>
    <property type="evidence" value="ECO:0007669"/>
    <property type="project" value="TreeGrafter"/>
</dbReference>
<dbReference type="PANTHER" id="PTHR11760:SF19">
    <property type="entry name" value="SMALL RIBOSOMAL SUBUNIT PROTEIN US3C"/>
    <property type="match status" value="1"/>
</dbReference>
<accession>A0A1F5YXY4</accession>
<evidence type="ECO:0000256" key="3">
    <source>
        <dbReference type="ARBA" id="ARBA00022884"/>
    </source>
</evidence>
<proteinExistence type="inferred from homology"/>
<reference evidence="11 12" key="1">
    <citation type="journal article" date="2016" name="Nat. Commun.">
        <title>Thousands of microbial genomes shed light on interconnected biogeochemical processes in an aquifer system.</title>
        <authorList>
            <person name="Anantharaman K."/>
            <person name="Brown C.T."/>
            <person name="Hug L.A."/>
            <person name="Sharon I."/>
            <person name="Castelle C.J."/>
            <person name="Probst A.J."/>
            <person name="Thomas B.C."/>
            <person name="Singh A."/>
            <person name="Wilkins M.J."/>
            <person name="Karaoz U."/>
            <person name="Brodie E.L."/>
            <person name="Williams K.H."/>
            <person name="Hubbard S.S."/>
            <person name="Banfield J.F."/>
        </authorList>
    </citation>
    <scope>NUCLEOTIDE SEQUENCE [LARGE SCALE GENOMIC DNA]</scope>
</reference>
<dbReference type="InterPro" id="IPR005704">
    <property type="entry name" value="Ribosomal_uS3_bac-typ"/>
</dbReference>
<dbReference type="CDD" id="cd02412">
    <property type="entry name" value="KH-II_30S_S3"/>
    <property type="match status" value="1"/>
</dbReference>
<evidence type="ECO:0000256" key="2">
    <source>
        <dbReference type="ARBA" id="ARBA00022730"/>
    </source>
</evidence>
<dbReference type="PANTHER" id="PTHR11760">
    <property type="entry name" value="30S/40S RIBOSOMAL PROTEIN S3"/>
    <property type="match status" value="1"/>
</dbReference>
<gene>
    <name evidence="8" type="primary">rpsC</name>
    <name evidence="11" type="ORF">A2Z33_06935</name>
</gene>
<evidence type="ECO:0000313" key="11">
    <source>
        <dbReference type="EMBL" id="OGG04996.1"/>
    </source>
</evidence>
<keyword evidence="5 8" id="KW-0687">Ribonucleoprotein</keyword>
<dbReference type="GO" id="GO:0003735">
    <property type="term" value="F:structural constituent of ribosome"/>
    <property type="evidence" value="ECO:0007669"/>
    <property type="project" value="InterPro"/>
</dbReference>
<evidence type="ECO:0000313" key="12">
    <source>
        <dbReference type="Proteomes" id="UP000178448"/>
    </source>
</evidence>
<dbReference type="PROSITE" id="PS50823">
    <property type="entry name" value="KH_TYPE_2"/>
    <property type="match status" value="1"/>
</dbReference>
<dbReference type="Pfam" id="PF00189">
    <property type="entry name" value="Ribosomal_S3_C"/>
    <property type="match status" value="1"/>
</dbReference>
<comment type="similarity">
    <text evidence="1 8 9">Belongs to the universal ribosomal protein uS3 family.</text>
</comment>
<dbReference type="InterPro" id="IPR057258">
    <property type="entry name" value="Ribosomal_uS3"/>
</dbReference>
<sequence>MGQKIHPKGFRLGPLYTWTSRWYAPEKYYKDLLLSDVRLRSVLRDRLKNAGLAQVDIERSINKIKIILYVSRPGVVIGRGGSGLEDIKKFITRFISRIELSQRGPQKSETGKTKIELVVEPVKEPNLNAQIVATNIAEQIAKRLPHKRVTLQAVDRVMSAGAKGVKVVLAGRIAGAEIARREKYQQGSVPLSTLREDIDYAETPSLTKSGYVGVKVWICRKPS</sequence>
<name>A0A1F5YXY4_9BACT</name>
<dbReference type="InterPro" id="IPR015946">
    <property type="entry name" value="KH_dom-like_a/b"/>
</dbReference>
<dbReference type="SUPFAM" id="SSF54821">
    <property type="entry name" value="Ribosomal protein S3 C-terminal domain"/>
    <property type="match status" value="1"/>
</dbReference>
<evidence type="ECO:0000259" key="10">
    <source>
        <dbReference type="PROSITE" id="PS50823"/>
    </source>
</evidence>
<dbReference type="InterPro" id="IPR004044">
    <property type="entry name" value="KH_dom_type_2"/>
</dbReference>
<dbReference type="SUPFAM" id="SSF54814">
    <property type="entry name" value="Prokaryotic type KH domain (KH-domain type II)"/>
    <property type="match status" value="1"/>
</dbReference>
<protein>
    <recommendedName>
        <fullName evidence="7 8">Small ribosomal subunit protein uS3</fullName>
    </recommendedName>
</protein>
<evidence type="ECO:0000256" key="8">
    <source>
        <dbReference type="HAMAP-Rule" id="MF_01309"/>
    </source>
</evidence>
<dbReference type="FunFam" id="3.30.300.20:FF:000001">
    <property type="entry name" value="30S ribosomal protein S3"/>
    <property type="match status" value="1"/>
</dbReference>
<evidence type="ECO:0000256" key="9">
    <source>
        <dbReference type="RuleBase" id="RU003624"/>
    </source>
</evidence>
<dbReference type="EMBL" id="MFJD01000001">
    <property type="protein sequence ID" value="OGG04996.1"/>
    <property type="molecule type" value="Genomic_DNA"/>
</dbReference>
<evidence type="ECO:0000256" key="5">
    <source>
        <dbReference type="ARBA" id="ARBA00023274"/>
    </source>
</evidence>
<comment type="subunit">
    <text evidence="8">Part of the 30S ribosomal subunit. Forms a tight complex with proteins S10 and S14.</text>
</comment>
<dbReference type="GO" id="GO:0019843">
    <property type="term" value="F:rRNA binding"/>
    <property type="evidence" value="ECO:0007669"/>
    <property type="project" value="UniProtKB-UniRule"/>
</dbReference>
<dbReference type="GO" id="GO:0003729">
    <property type="term" value="F:mRNA binding"/>
    <property type="evidence" value="ECO:0007669"/>
    <property type="project" value="UniProtKB-UniRule"/>
</dbReference>
<dbReference type="InterPro" id="IPR036419">
    <property type="entry name" value="Ribosomal_S3_C_sf"/>
</dbReference>